<dbReference type="PRINTS" id="PR00032">
    <property type="entry name" value="HTHARAC"/>
</dbReference>
<dbReference type="GO" id="GO:0043565">
    <property type="term" value="F:sequence-specific DNA binding"/>
    <property type="evidence" value="ECO:0007669"/>
    <property type="project" value="InterPro"/>
</dbReference>
<accession>A0A6M4AT65</accession>
<evidence type="ECO:0000259" key="4">
    <source>
        <dbReference type="PROSITE" id="PS01124"/>
    </source>
</evidence>
<dbReference type="PANTHER" id="PTHR46796">
    <property type="entry name" value="HTH-TYPE TRANSCRIPTIONAL ACTIVATOR RHAS-RELATED"/>
    <property type="match status" value="1"/>
</dbReference>
<keyword evidence="3" id="KW-0804">Transcription</keyword>
<dbReference type="Proteomes" id="UP000503018">
    <property type="component" value="Chromosome"/>
</dbReference>
<keyword evidence="2" id="KW-0238">DNA-binding</keyword>
<dbReference type="InterPro" id="IPR050204">
    <property type="entry name" value="AraC_XylS_family_regulators"/>
</dbReference>
<evidence type="ECO:0000313" key="5">
    <source>
        <dbReference type="EMBL" id="QJQ32235.1"/>
    </source>
</evidence>
<protein>
    <submittedName>
        <fullName evidence="5">Helix-turn-helix transcriptional regulator</fullName>
    </submittedName>
</protein>
<dbReference type="PROSITE" id="PS01124">
    <property type="entry name" value="HTH_ARAC_FAMILY_2"/>
    <property type="match status" value="1"/>
</dbReference>
<evidence type="ECO:0000313" key="6">
    <source>
        <dbReference type="Proteomes" id="UP000503018"/>
    </source>
</evidence>
<dbReference type="RefSeq" id="WP_169945272.1">
    <property type="nucleotide sequence ID" value="NZ_CP053015.1"/>
</dbReference>
<evidence type="ECO:0000256" key="2">
    <source>
        <dbReference type="ARBA" id="ARBA00023125"/>
    </source>
</evidence>
<evidence type="ECO:0000256" key="1">
    <source>
        <dbReference type="ARBA" id="ARBA00023015"/>
    </source>
</evidence>
<reference evidence="5 6" key="1">
    <citation type="submission" date="2020-01" db="EMBL/GenBank/DDBJ databases">
        <title>Sphingomonas sp. strain CSW-10.</title>
        <authorList>
            <person name="Chen W.-M."/>
        </authorList>
    </citation>
    <scope>NUCLEOTIDE SEQUENCE [LARGE SCALE GENOMIC DNA]</scope>
    <source>
        <strain evidence="5 6">CSW-10</strain>
    </source>
</reference>
<keyword evidence="6" id="KW-1185">Reference proteome</keyword>
<dbReference type="SUPFAM" id="SSF46689">
    <property type="entry name" value="Homeodomain-like"/>
    <property type="match status" value="2"/>
</dbReference>
<dbReference type="SMART" id="SM00342">
    <property type="entry name" value="HTH_ARAC"/>
    <property type="match status" value="1"/>
</dbReference>
<keyword evidence="1" id="KW-0805">Transcription regulation</keyword>
<proteinExistence type="predicted"/>
<dbReference type="InterPro" id="IPR020449">
    <property type="entry name" value="Tscrpt_reg_AraC-type_HTH"/>
</dbReference>
<dbReference type="KEGG" id="slan:GV829_07020"/>
<dbReference type="Gene3D" id="1.10.10.60">
    <property type="entry name" value="Homeodomain-like"/>
    <property type="match status" value="2"/>
</dbReference>
<dbReference type="Pfam" id="PF12833">
    <property type="entry name" value="HTH_18"/>
    <property type="match status" value="1"/>
</dbReference>
<dbReference type="InterPro" id="IPR009057">
    <property type="entry name" value="Homeodomain-like_sf"/>
</dbReference>
<dbReference type="PANTHER" id="PTHR46796:SF6">
    <property type="entry name" value="ARAC SUBFAMILY"/>
    <property type="match status" value="1"/>
</dbReference>
<dbReference type="GO" id="GO:0003700">
    <property type="term" value="F:DNA-binding transcription factor activity"/>
    <property type="evidence" value="ECO:0007669"/>
    <property type="project" value="InterPro"/>
</dbReference>
<dbReference type="EMBL" id="CP053015">
    <property type="protein sequence ID" value="QJQ32235.1"/>
    <property type="molecule type" value="Genomic_DNA"/>
</dbReference>
<organism evidence="5 6">
    <name type="scientific">Sphingomonas lacunae</name>
    <dbReference type="NCBI Taxonomy" id="2698828"/>
    <lineage>
        <taxon>Bacteria</taxon>
        <taxon>Pseudomonadati</taxon>
        <taxon>Pseudomonadota</taxon>
        <taxon>Alphaproteobacteria</taxon>
        <taxon>Sphingomonadales</taxon>
        <taxon>Sphingomonadaceae</taxon>
        <taxon>Sphingomonas</taxon>
    </lineage>
</organism>
<dbReference type="InterPro" id="IPR018060">
    <property type="entry name" value="HTH_AraC"/>
</dbReference>
<dbReference type="PROSITE" id="PS00041">
    <property type="entry name" value="HTH_ARAC_FAMILY_1"/>
    <property type="match status" value="1"/>
</dbReference>
<evidence type="ECO:0000256" key="3">
    <source>
        <dbReference type="ARBA" id="ARBA00023163"/>
    </source>
</evidence>
<feature type="domain" description="HTH araC/xylS-type" evidence="4">
    <location>
        <begin position="188"/>
        <end position="286"/>
    </location>
</feature>
<dbReference type="AlphaFoldDB" id="A0A6M4AT65"/>
<sequence length="291" mass="32109">MTQVWDNKAIISDVFGRPPEIELESVGDGWSLCRWRQFVGSYSVPALPDPMFIVHIAGKPQVKTWMRDGWSETSSIPGCATVHPAGTGTSWLVDGELDVVTLSVSSDLLRSGSQQELFRQMRFAFADPLGVALTRQILAELYAPDNDGRRDYVAAMVNALKAHILAGPPVGEAVSDIPTSDFSAYRLHKVINAVQAKPEADMSLEEMAAMAGITPSHFCRVFKKATGITPHQYVLKARLDRAQQMLVQSEMSLAQVAEAMGFTSQSHFSRAFRSYAGTSPREYRQRRWGTA</sequence>
<name>A0A6M4AT65_9SPHN</name>
<dbReference type="InterPro" id="IPR018062">
    <property type="entry name" value="HTH_AraC-typ_CS"/>
</dbReference>
<gene>
    <name evidence="5" type="ORF">GV829_07020</name>
</gene>